<dbReference type="EMBL" id="JBHSWE010000001">
    <property type="protein sequence ID" value="MFC6671407.1"/>
    <property type="molecule type" value="Genomic_DNA"/>
</dbReference>
<accession>A0ABW2A1T1</accession>
<reference evidence="2" key="1">
    <citation type="journal article" date="2019" name="Int. J. Syst. Evol. Microbiol.">
        <title>The Global Catalogue of Microorganisms (GCM) 10K type strain sequencing project: providing services to taxonomists for standard genome sequencing and annotation.</title>
        <authorList>
            <consortium name="The Broad Institute Genomics Platform"/>
            <consortium name="The Broad Institute Genome Sequencing Center for Infectious Disease"/>
            <person name="Wu L."/>
            <person name="Ma J."/>
        </authorList>
    </citation>
    <scope>NUCLEOTIDE SEQUENCE [LARGE SCALE GENOMIC DNA]</scope>
    <source>
        <strain evidence="2">NBRC 111756</strain>
    </source>
</reference>
<name>A0ABW2A1T1_9GAMM</name>
<keyword evidence="2" id="KW-1185">Reference proteome</keyword>
<evidence type="ECO:0000313" key="2">
    <source>
        <dbReference type="Proteomes" id="UP001596422"/>
    </source>
</evidence>
<sequence length="82" mass="9443">MPEPLYPDPREFYSDALTERLNRSVSERQRGEFAMLCSYVDTGSRTPRSGRQALDQFEQVALMSSGRLMLDRIEQSRIQLSA</sequence>
<gene>
    <name evidence="1" type="ORF">ACFQDL_16020</name>
</gene>
<organism evidence="1 2">
    <name type="scientific">Marinobacterium aestuariivivens</name>
    <dbReference type="NCBI Taxonomy" id="1698799"/>
    <lineage>
        <taxon>Bacteria</taxon>
        <taxon>Pseudomonadati</taxon>
        <taxon>Pseudomonadota</taxon>
        <taxon>Gammaproteobacteria</taxon>
        <taxon>Oceanospirillales</taxon>
        <taxon>Oceanospirillaceae</taxon>
        <taxon>Marinobacterium</taxon>
    </lineage>
</organism>
<dbReference type="RefSeq" id="WP_379909919.1">
    <property type="nucleotide sequence ID" value="NZ_JBHSWE010000001.1"/>
</dbReference>
<protein>
    <submittedName>
        <fullName evidence="1">Uncharacterized protein</fullName>
    </submittedName>
</protein>
<evidence type="ECO:0000313" key="1">
    <source>
        <dbReference type="EMBL" id="MFC6671407.1"/>
    </source>
</evidence>
<dbReference type="Proteomes" id="UP001596422">
    <property type="component" value="Unassembled WGS sequence"/>
</dbReference>
<proteinExistence type="predicted"/>
<comment type="caution">
    <text evidence="1">The sequence shown here is derived from an EMBL/GenBank/DDBJ whole genome shotgun (WGS) entry which is preliminary data.</text>
</comment>